<dbReference type="InterPro" id="IPR002931">
    <property type="entry name" value="Transglutaminase-like"/>
</dbReference>
<gene>
    <name evidence="2" type="ORF">K1720_08550</name>
</gene>
<dbReference type="Proteomes" id="UP001056425">
    <property type="component" value="Chromosome"/>
</dbReference>
<dbReference type="PANTHER" id="PTHR35902">
    <property type="entry name" value="S-LAYER DOMAIN-LIKE PROTEIN-RELATED"/>
    <property type="match status" value="1"/>
</dbReference>
<dbReference type="InterPro" id="IPR038765">
    <property type="entry name" value="Papain-like_cys_pep_sf"/>
</dbReference>
<dbReference type="RefSeq" id="WP_251948611.1">
    <property type="nucleotide sequence ID" value="NZ_CP080572.1"/>
</dbReference>
<dbReference type="PROSITE" id="PS51257">
    <property type="entry name" value="PROKAR_LIPOPROTEIN"/>
    <property type="match status" value="1"/>
</dbReference>
<dbReference type="Pfam" id="PF01841">
    <property type="entry name" value="Transglut_core"/>
    <property type="match status" value="1"/>
</dbReference>
<sequence>MSYLKLIPLIIIFLVIFSGCLVKEPAKVDITVDKSVVKEGDVFHLIVRINNTGKVAITGVNLYLSNPGFKILQAPKFNTPLKVGESREFIWIIKAPENPSRYILKASVEVIDELQRTWGGFYKEFIMNIVEKESEIPLLGILNTAIVSPTEVEGGKEFQLEILFENLGNAPVTIKEITFDLLEGMEIVKSSDIPENIPPGEQLKVIYMLKTPYMPKTGYITISITYNEGNQEKREFKNRFLKIVWTPWKYDKETLKRAYGEEYYWIELQYLVDGYWKEKFNSSSVVEMEILRNIALPTVEGAKSEIEAAQKVYNLITAKYSLGNQTTSLNPSVILSKKEISHEEATVLFTGILRALNIPARVVSLYNGSDCTENPISEFYSGGKWHVIDFKRGFFGSREEYLATPYFPKIYQMLTQGPYNLVAHAPEEMKGHEHIDLTPEYLANIENDLREIVNNKLSPLLRPRLPMVLVDMNKNERIFTLFLFASAPEKELNLIFQKTTPKNLAKNIDALYKFYKDKPWPEDFKEYWDILKEVYK</sequence>
<evidence type="ECO:0000259" key="1">
    <source>
        <dbReference type="Pfam" id="PF01841"/>
    </source>
</evidence>
<dbReference type="GeneID" id="72778392"/>
<name>A0A9E7M8U9_9EURY</name>
<dbReference type="Gene3D" id="2.60.40.10">
    <property type="entry name" value="Immunoglobulins"/>
    <property type="match status" value="1"/>
</dbReference>
<reference evidence="2 3" key="1">
    <citation type="submission" date="2021-08" db="EMBL/GenBank/DDBJ databases">
        <title>Thermococcus onnuriiensis IOH2.</title>
        <authorList>
            <person name="Park Y.-J."/>
        </authorList>
    </citation>
    <scope>NUCLEOTIDE SEQUENCE [LARGE SCALE GENOMIC DNA]</scope>
    <source>
        <strain evidence="2 3">IOH2</strain>
    </source>
</reference>
<dbReference type="EMBL" id="CP080572">
    <property type="protein sequence ID" value="USG99551.1"/>
    <property type="molecule type" value="Genomic_DNA"/>
</dbReference>
<proteinExistence type="predicted"/>
<keyword evidence="3" id="KW-1185">Reference proteome</keyword>
<dbReference type="AlphaFoldDB" id="A0A9E7M8U9"/>
<dbReference type="SUPFAM" id="SSF54001">
    <property type="entry name" value="Cysteine proteinases"/>
    <property type="match status" value="1"/>
</dbReference>
<organism evidence="2 3">
    <name type="scientific">Thermococcus argininiproducens</name>
    <dbReference type="NCBI Taxonomy" id="2866384"/>
    <lineage>
        <taxon>Archaea</taxon>
        <taxon>Methanobacteriati</taxon>
        <taxon>Methanobacteriota</taxon>
        <taxon>Thermococci</taxon>
        <taxon>Thermococcales</taxon>
        <taxon>Thermococcaceae</taxon>
        <taxon>Thermococcus</taxon>
    </lineage>
</organism>
<feature type="domain" description="Transglutaminase-like" evidence="1">
    <location>
        <begin position="293"/>
        <end position="389"/>
    </location>
</feature>
<dbReference type="Gene3D" id="3.10.620.30">
    <property type="match status" value="1"/>
</dbReference>
<evidence type="ECO:0000313" key="3">
    <source>
        <dbReference type="Proteomes" id="UP001056425"/>
    </source>
</evidence>
<evidence type="ECO:0000313" key="2">
    <source>
        <dbReference type="EMBL" id="USG99551.1"/>
    </source>
</evidence>
<protein>
    <submittedName>
        <fullName evidence="2">Transglutaminase domain-containing protein</fullName>
    </submittedName>
</protein>
<dbReference type="KEGG" id="thei:K1720_08550"/>
<dbReference type="InterPro" id="IPR013783">
    <property type="entry name" value="Ig-like_fold"/>
</dbReference>
<dbReference type="PANTHER" id="PTHR35902:SF3">
    <property type="entry name" value="NPCBM-ASSOCIATED, NEW3 DOMAIN OF ALPHA-GALACTOSIDASE"/>
    <property type="match status" value="1"/>
</dbReference>
<accession>A0A9E7M8U9</accession>